<evidence type="ECO:0000313" key="2">
    <source>
        <dbReference type="Proteomes" id="UP000499080"/>
    </source>
</evidence>
<protein>
    <submittedName>
        <fullName evidence="1">Uncharacterized protein</fullName>
    </submittedName>
</protein>
<dbReference type="EMBL" id="BGPR01123644">
    <property type="protein sequence ID" value="GBN27507.1"/>
    <property type="molecule type" value="Genomic_DNA"/>
</dbReference>
<sequence>MTDLQKRVVSYPRGDSKRNILIVLLEDTATHPEYDADFEASESCRVNYLELKTKVEAFLKSFRSLEVEVGFCLGSIAAKAVIP</sequence>
<accession>A0A4Y2MNV7</accession>
<dbReference type="AlphaFoldDB" id="A0A4Y2MNV7"/>
<keyword evidence="2" id="KW-1185">Reference proteome</keyword>
<evidence type="ECO:0000313" key="1">
    <source>
        <dbReference type="EMBL" id="GBN27507.1"/>
    </source>
</evidence>
<organism evidence="1 2">
    <name type="scientific">Araneus ventricosus</name>
    <name type="common">Orbweaver spider</name>
    <name type="synonym">Epeira ventricosa</name>
    <dbReference type="NCBI Taxonomy" id="182803"/>
    <lineage>
        <taxon>Eukaryota</taxon>
        <taxon>Metazoa</taxon>
        <taxon>Ecdysozoa</taxon>
        <taxon>Arthropoda</taxon>
        <taxon>Chelicerata</taxon>
        <taxon>Arachnida</taxon>
        <taxon>Araneae</taxon>
        <taxon>Araneomorphae</taxon>
        <taxon>Entelegynae</taxon>
        <taxon>Araneoidea</taxon>
        <taxon>Araneidae</taxon>
        <taxon>Araneus</taxon>
    </lineage>
</organism>
<dbReference type="Proteomes" id="UP000499080">
    <property type="component" value="Unassembled WGS sequence"/>
</dbReference>
<reference evidence="1 2" key="1">
    <citation type="journal article" date="2019" name="Sci. Rep.">
        <title>Orb-weaving spider Araneus ventricosus genome elucidates the spidroin gene catalogue.</title>
        <authorList>
            <person name="Kono N."/>
            <person name="Nakamura H."/>
            <person name="Ohtoshi R."/>
            <person name="Moran D.A.P."/>
            <person name="Shinohara A."/>
            <person name="Yoshida Y."/>
            <person name="Fujiwara M."/>
            <person name="Mori M."/>
            <person name="Tomita M."/>
            <person name="Arakawa K."/>
        </authorList>
    </citation>
    <scope>NUCLEOTIDE SEQUENCE [LARGE SCALE GENOMIC DNA]</scope>
</reference>
<comment type="caution">
    <text evidence="1">The sequence shown here is derived from an EMBL/GenBank/DDBJ whole genome shotgun (WGS) entry which is preliminary data.</text>
</comment>
<gene>
    <name evidence="1" type="ORF">AVEN_100305_1</name>
</gene>
<name>A0A4Y2MNV7_ARAVE</name>
<proteinExistence type="predicted"/>